<evidence type="ECO:0000259" key="3">
    <source>
        <dbReference type="PROSITE" id="PS50968"/>
    </source>
</evidence>
<keyword evidence="5" id="KW-1185">Reference proteome</keyword>
<dbReference type="SUPFAM" id="SSF51230">
    <property type="entry name" value="Single hybrid motif"/>
    <property type="match status" value="1"/>
</dbReference>
<dbReference type="InterPro" id="IPR000089">
    <property type="entry name" value="Biotin_lipoyl"/>
</dbReference>
<gene>
    <name evidence="4" type="ORF">H8706_03215</name>
</gene>
<evidence type="ECO:0000313" key="4">
    <source>
        <dbReference type="EMBL" id="MBC8595879.1"/>
    </source>
</evidence>
<dbReference type="CDD" id="cd06850">
    <property type="entry name" value="biotinyl_domain"/>
    <property type="match status" value="1"/>
</dbReference>
<dbReference type="PANTHER" id="PTHR45266:SF3">
    <property type="entry name" value="OXALOACETATE DECARBOXYLASE ALPHA CHAIN"/>
    <property type="match status" value="1"/>
</dbReference>
<keyword evidence="1" id="KW-0092">Biotin</keyword>
<proteinExistence type="predicted"/>
<evidence type="ECO:0000256" key="2">
    <source>
        <dbReference type="SAM" id="MobiDB-lite"/>
    </source>
</evidence>
<sequence>MRKFNIKVNGTAYEVEVEEIGGAVSSAPAVSAPVSAPAAAPAPKAEAPKAAAPSGSAGSVKVEAPMPGTVLRVNVNVGDTVEEGQAVVILEAMKMENEIAAPKSGTVASINATQGSAVNTGDLLITLN</sequence>
<dbReference type="PROSITE" id="PS50968">
    <property type="entry name" value="BIOTINYL_LIPOYL"/>
    <property type="match status" value="1"/>
</dbReference>
<reference evidence="4" key="1">
    <citation type="submission" date="2020-08" db="EMBL/GenBank/DDBJ databases">
        <title>Genome public.</title>
        <authorList>
            <person name="Liu C."/>
            <person name="Sun Q."/>
        </authorList>
    </citation>
    <scope>NUCLEOTIDE SEQUENCE</scope>
    <source>
        <strain evidence="4">NSJ-50</strain>
    </source>
</reference>
<dbReference type="AlphaFoldDB" id="A0A926FCD7"/>
<dbReference type="Gene3D" id="2.40.50.100">
    <property type="match status" value="1"/>
</dbReference>
<evidence type="ECO:0000313" key="5">
    <source>
        <dbReference type="Proteomes" id="UP000647416"/>
    </source>
</evidence>
<dbReference type="Proteomes" id="UP000647416">
    <property type="component" value="Unassembled WGS sequence"/>
</dbReference>
<dbReference type="PANTHER" id="PTHR45266">
    <property type="entry name" value="OXALOACETATE DECARBOXYLASE ALPHA CHAIN"/>
    <property type="match status" value="1"/>
</dbReference>
<comment type="caution">
    <text evidence="4">The sequence shown here is derived from an EMBL/GenBank/DDBJ whole genome shotgun (WGS) entry which is preliminary data.</text>
</comment>
<dbReference type="Pfam" id="PF00364">
    <property type="entry name" value="Biotin_lipoyl"/>
    <property type="match status" value="1"/>
</dbReference>
<dbReference type="InterPro" id="IPR050709">
    <property type="entry name" value="Biotin_Carboxyl_Carrier/Decarb"/>
</dbReference>
<organism evidence="4 5">
    <name type="scientific">Qingrenia yutianensis</name>
    <dbReference type="NCBI Taxonomy" id="2763676"/>
    <lineage>
        <taxon>Bacteria</taxon>
        <taxon>Bacillati</taxon>
        <taxon>Bacillota</taxon>
        <taxon>Clostridia</taxon>
        <taxon>Eubacteriales</taxon>
        <taxon>Oscillospiraceae</taxon>
        <taxon>Qingrenia</taxon>
    </lineage>
</organism>
<feature type="domain" description="Lipoyl-binding" evidence="3">
    <location>
        <begin position="51"/>
        <end position="128"/>
    </location>
</feature>
<dbReference type="InterPro" id="IPR001882">
    <property type="entry name" value="Biotin_BS"/>
</dbReference>
<dbReference type="PROSITE" id="PS00188">
    <property type="entry name" value="BIOTIN"/>
    <property type="match status" value="1"/>
</dbReference>
<name>A0A926FCD7_9FIRM</name>
<evidence type="ECO:0000256" key="1">
    <source>
        <dbReference type="ARBA" id="ARBA00023267"/>
    </source>
</evidence>
<dbReference type="EMBL" id="JACRTE010000002">
    <property type="protein sequence ID" value="MBC8595879.1"/>
    <property type="molecule type" value="Genomic_DNA"/>
</dbReference>
<dbReference type="FunFam" id="2.40.50.100:FF:000003">
    <property type="entry name" value="Acetyl-CoA carboxylase biotin carboxyl carrier protein"/>
    <property type="match status" value="1"/>
</dbReference>
<dbReference type="InterPro" id="IPR011053">
    <property type="entry name" value="Single_hybrid_motif"/>
</dbReference>
<accession>A0A926FCD7</accession>
<feature type="region of interest" description="Disordered" evidence="2">
    <location>
        <begin position="32"/>
        <end position="61"/>
    </location>
</feature>
<dbReference type="RefSeq" id="WP_178347638.1">
    <property type="nucleotide sequence ID" value="NZ_JACRTE010000002.1"/>
</dbReference>
<protein>
    <submittedName>
        <fullName evidence="4">Biotin/lipoyl-binding protein</fullName>
    </submittedName>
</protein>